<evidence type="ECO:0000313" key="1">
    <source>
        <dbReference type="EMBL" id="ANA49162.1"/>
    </source>
</evidence>
<organism evidence="1 2">
    <name type="scientific">Pseudomonas phage phiPMW</name>
    <dbReference type="NCBI Taxonomy" id="1815582"/>
    <lineage>
        <taxon>Viruses</taxon>
        <taxon>Duplodnaviria</taxon>
        <taxon>Heunggongvirae</taxon>
        <taxon>Uroviricota</taxon>
        <taxon>Caudoviricetes</taxon>
        <taxon>Plaisancevirus</taxon>
        <taxon>Plaisancevirus PMW</taxon>
    </lineage>
</organism>
<dbReference type="Proteomes" id="UP000223738">
    <property type="component" value="Segment"/>
</dbReference>
<accession>A0A1S5R170</accession>
<gene>
    <name evidence="1" type="ORF">PMW_37</name>
</gene>
<dbReference type="EMBL" id="KU862660">
    <property type="protein sequence ID" value="ANA49162.1"/>
    <property type="molecule type" value="Genomic_DNA"/>
</dbReference>
<proteinExistence type="predicted"/>
<keyword evidence="2" id="KW-1185">Reference proteome</keyword>
<name>A0A1S5R170_9CAUD</name>
<reference evidence="1 2" key="1">
    <citation type="submission" date="2016-03" db="EMBL/GenBank/DDBJ databases">
        <title>Characterization of pf16 and phiPMW: Two novel phages infecting Pseudomonas putida PpG1.</title>
        <authorList>
            <person name="Magill D.J."/>
            <person name="Krylov V.N."/>
            <person name="Allen C.C.R."/>
            <person name="McGrath J.W."/>
            <person name="Quinn J.P."/>
            <person name="Kulakov L.A."/>
        </authorList>
    </citation>
    <scope>NUCLEOTIDE SEQUENCE [LARGE SCALE GENOMIC DNA]</scope>
</reference>
<evidence type="ECO:0000313" key="2">
    <source>
        <dbReference type="Proteomes" id="UP000223738"/>
    </source>
</evidence>
<protein>
    <submittedName>
        <fullName evidence="1">Uncharacterized protein</fullName>
    </submittedName>
</protein>
<sequence>MTLQHINLAFQADTKFKYLGCADLTAHAMHKIPVGTVVTLSHDVLKNELDDFFECKLPESFPGNGTAQYFKRSELEIIG</sequence>